<dbReference type="Pfam" id="PF01557">
    <property type="entry name" value="FAA_hydrolase"/>
    <property type="match status" value="1"/>
</dbReference>
<comment type="caution">
    <text evidence="4">The sequence shown here is derived from an EMBL/GenBank/DDBJ whole genome shotgun (WGS) entry which is preliminary data.</text>
</comment>
<accession>A0ABP3JEW2</accession>
<evidence type="ECO:0000313" key="5">
    <source>
        <dbReference type="Proteomes" id="UP001501459"/>
    </source>
</evidence>
<dbReference type="PANTHER" id="PTHR42796">
    <property type="entry name" value="FUMARYLACETOACETATE HYDROLASE DOMAIN-CONTAINING PROTEIN 2A-RELATED"/>
    <property type="match status" value="1"/>
</dbReference>
<dbReference type="InterPro" id="IPR036663">
    <property type="entry name" value="Fumarylacetoacetase_C_sf"/>
</dbReference>
<evidence type="ECO:0000313" key="4">
    <source>
        <dbReference type="EMBL" id="GAA0448191.1"/>
    </source>
</evidence>
<dbReference type="SUPFAM" id="SSF56529">
    <property type="entry name" value="FAH"/>
    <property type="match status" value="1"/>
</dbReference>
<dbReference type="PANTHER" id="PTHR42796:SF4">
    <property type="entry name" value="FUMARYLACETOACETATE HYDROLASE DOMAIN-CONTAINING PROTEIN 2A"/>
    <property type="match status" value="1"/>
</dbReference>
<dbReference type="InterPro" id="IPR011234">
    <property type="entry name" value="Fumarylacetoacetase-like_C"/>
</dbReference>
<dbReference type="GO" id="GO:0016787">
    <property type="term" value="F:hydrolase activity"/>
    <property type="evidence" value="ECO:0007669"/>
    <property type="project" value="UniProtKB-KW"/>
</dbReference>
<dbReference type="RefSeq" id="WP_343754292.1">
    <property type="nucleotide sequence ID" value="NZ_BAAADM010000057.1"/>
</dbReference>
<keyword evidence="2" id="KW-0479">Metal-binding</keyword>
<keyword evidence="4" id="KW-0378">Hydrolase</keyword>
<feature type="domain" description="Fumarylacetoacetase-like C-terminal" evidence="3">
    <location>
        <begin position="103"/>
        <end position="307"/>
    </location>
</feature>
<dbReference type="Proteomes" id="UP001501459">
    <property type="component" value="Unassembled WGS sequence"/>
</dbReference>
<organism evidence="4 5">
    <name type="scientific">Lentibacillus halophilus</name>
    <dbReference type="NCBI Taxonomy" id="295065"/>
    <lineage>
        <taxon>Bacteria</taxon>
        <taxon>Bacillati</taxon>
        <taxon>Bacillota</taxon>
        <taxon>Bacilli</taxon>
        <taxon>Bacillales</taxon>
        <taxon>Bacillaceae</taxon>
        <taxon>Lentibacillus</taxon>
    </lineage>
</organism>
<proteinExistence type="inferred from homology"/>
<keyword evidence="5" id="KW-1185">Reference proteome</keyword>
<dbReference type="EMBL" id="BAAADM010000057">
    <property type="protein sequence ID" value="GAA0448191.1"/>
    <property type="molecule type" value="Genomic_DNA"/>
</dbReference>
<reference evidence="5" key="1">
    <citation type="journal article" date="2019" name="Int. J. Syst. Evol. Microbiol.">
        <title>The Global Catalogue of Microorganisms (GCM) 10K type strain sequencing project: providing services to taxonomists for standard genome sequencing and annotation.</title>
        <authorList>
            <consortium name="The Broad Institute Genomics Platform"/>
            <consortium name="The Broad Institute Genome Sequencing Center for Infectious Disease"/>
            <person name="Wu L."/>
            <person name="Ma J."/>
        </authorList>
    </citation>
    <scope>NUCLEOTIDE SEQUENCE [LARGE SCALE GENOMIC DNA]</scope>
    <source>
        <strain evidence="5">JCM 12149</strain>
    </source>
</reference>
<comment type="similarity">
    <text evidence="1">Belongs to the FAH family.</text>
</comment>
<dbReference type="Gene3D" id="3.90.850.10">
    <property type="entry name" value="Fumarylacetoacetase-like, C-terminal domain"/>
    <property type="match status" value="1"/>
</dbReference>
<evidence type="ECO:0000256" key="1">
    <source>
        <dbReference type="ARBA" id="ARBA00010211"/>
    </source>
</evidence>
<gene>
    <name evidence="4" type="ORF">GCM10008983_27860</name>
</gene>
<name>A0ABP3JEW2_9BACI</name>
<sequence length="310" mass="34528">MKLLSYQPKRSVGPPRVGFMLGEQVVDLQQAWCYWRRSRHENEWAAAAESFFPSDPSRFYKGGDDIIRQAQEAAAYAETIPVQDICFDRDDVRLLTPVPEPSKIICIGKNYADHAAEMKSDLPDYPVLFAKFANSLIGPEDAIEKSSETNQLDYEVELTAVVGKEASHVKRANARDYIAGYTIGNDISARDLQMRTPEWLQGKTIDRSTPVGPWVVTSDELGDPGNIMVRSSVNKDVRQSSSTDKLIFDVPYLMEFISELITLNPGDLIMTGTPKGVGMGMDPPKFLNDGDIVTMDIENIGTLENKVTDK</sequence>
<evidence type="ECO:0000259" key="3">
    <source>
        <dbReference type="Pfam" id="PF01557"/>
    </source>
</evidence>
<protein>
    <submittedName>
        <fullName evidence="4">Fumarylacetoacetate hydrolase family protein</fullName>
    </submittedName>
</protein>
<evidence type="ECO:0000256" key="2">
    <source>
        <dbReference type="ARBA" id="ARBA00022723"/>
    </source>
</evidence>
<dbReference type="InterPro" id="IPR051121">
    <property type="entry name" value="FAH"/>
</dbReference>